<dbReference type="OrthoDB" id="9816550at2"/>
<organism evidence="7 8">
    <name type="scientific">Nocardioides szechwanensis</name>
    <dbReference type="NCBI Taxonomy" id="1005944"/>
    <lineage>
        <taxon>Bacteria</taxon>
        <taxon>Bacillati</taxon>
        <taxon>Actinomycetota</taxon>
        <taxon>Actinomycetes</taxon>
        <taxon>Propionibacteriales</taxon>
        <taxon>Nocardioidaceae</taxon>
        <taxon>Nocardioides</taxon>
    </lineage>
</organism>
<dbReference type="InterPro" id="IPR000805">
    <property type="entry name" value="Glyco_hydro_26"/>
</dbReference>
<feature type="domain" description="GH26" evidence="6">
    <location>
        <begin position="161"/>
        <end position="478"/>
    </location>
</feature>
<dbReference type="GO" id="GO:0006080">
    <property type="term" value="P:substituted mannan metabolic process"/>
    <property type="evidence" value="ECO:0007669"/>
    <property type="project" value="InterPro"/>
</dbReference>
<dbReference type="RefSeq" id="WP_143016114.1">
    <property type="nucleotide sequence ID" value="NZ_BKAE01000001.1"/>
</dbReference>
<evidence type="ECO:0000256" key="1">
    <source>
        <dbReference type="ARBA" id="ARBA00007754"/>
    </source>
</evidence>
<evidence type="ECO:0000256" key="4">
    <source>
        <dbReference type="PROSITE-ProRule" id="PRU01100"/>
    </source>
</evidence>
<keyword evidence="8" id="KW-1185">Reference proteome</keyword>
<dbReference type="InterPro" id="IPR022790">
    <property type="entry name" value="GH26_dom"/>
</dbReference>
<keyword evidence="3 4" id="KW-0326">Glycosidase</keyword>
<dbReference type="Pfam" id="PF02156">
    <property type="entry name" value="Glyco_hydro_26"/>
    <property type="match status" value="1"/>
</dbReference>
<dbReference type="AlphaFoldDB" id="A0A1G9XPC0"/>
<keyword evidence="2 4" id="KW-0378">Hydrolase</keyword>
<protein>
    <submittedName>
        <fullName evidence="7">Glycosyl hydrolase family 26</fullName>
    </submittedName>
</protein>
<dbReference type="STRING" id="1005944.SAMN05192576_1438"/>
<reference evidence="7 8" key="1">
    <citation type="submission" date="2016-10" db="EMBL/GenBank/DDBJ databases">
        <authorList>
            <person name="de Groot N.N."/>
        </authorList>
    </citation>
    <scope>NUCLEOTIDE SEQUENCE [LARGE SCALE GENOMIC DNA]</scope>
    <source>
        <strain evidence="7 8">CGMCC 1.11147</strain>
    </source>
</reference>
<dbReference type="Proteomes" id="UP000199004">
    <property type="component" value="Unassembled WGS sequence"/>
</dbReference>
<evidence type="ECO:0000313" key="8">
    <source>
        <dbReference type="Proteomes" id="UP000199004"/>
    </source>
</evidence>
<sequence>MRHVAAWGALWAGLLAGALLPTPVAADVADPTTSHARQGTAVKTSVSLRLAPPVITFDPVDSSSDPTGLVATIAPVRKDAKLTFQEYVGSVWTTIRTARTDATGRFFVPLTVTSTATRTFRVVHPQHGRFRSSASTATKLYVRTTSQCSPVTPLVDASPTGEAFCLATRLDRWRAVGLMGVGQQLNVSSQSFLDPIRPLGAAAIRTSLIGFDLEELAMARDYEFPFADQVVAGLLELAHGGAVLTASWHARNPFTGGPFTDTRRGDLSSLLNESTPAGAAFWADFDDKMSLLRRFQEGDAEGDGGGVGTRRTAVVFRPLHEANGGFFWWGKPNPAVYRQLWTLMQARAAAAGVHNILWAYSFNLDTSSTTEPRALLPHKVDVGGLDSYDPEYGAANAADAFRIEGYKPVAQGGVPRMAITEAGPHGSRDGTWNPAVISRTIRSTGITPLWTMLWFDDGKPTSVNDPSGYKQLTSLTGGRSWLSSCFNALCYLR</sequence>
<accession>A0A1G9XPC0</accession>
<comment type="similarity">
    <text evidence="1 4">Belongs to the glycosyl hydrolase 26 family.</text>
</comment>
<feature type="active site" description="Nucleophile" evidence="4">
    <location>
        <position position="421"/>
    </location>
</feature>
<evidence type="ECO:0000256" key="5">
    <source>
        <dbReference type="SAM" id="SignalP"/>
    </source>
</evidence>
<feature type="signal peptide" evidence="5">
    <location>
        <begin position="1"/>
        <end position="26"/>
    </location>
</feature>
<feature type="chain" id="PRO_5011776135" evidence="5">
    <location>
        <begin position="27"/>
        <end position="493"/>
    </location>
</feature>
<dbReference type="PRINTS" id="PR00739">
    <property type="entry name" value="GLHYDRLASE26"/>
</dbReference>
<evidence type="ECO:0000259" key="6">
    <source>
        <dbReference type="PROSITE" id="PS51764"/>
    </source>
</evidence>
<keyword evidence="5" id="KW-0732">Signal</keyword>
<dbReference type="InterPro" id="IPR017853">
    <property type="entry name" value="GH"/>
</dbReference>
<evidence type="ECO:0000256" key="2">
    <source>
        <dbReference type="ARBA" id="ARBA00022801"/>
    </source>
</evidence>
<name>A0A1G9XPC0_9ACTN</name>
<evidence type="ECO:0000256" key="3">
    <source>
        <dbReference type="ARBA" id="ARBA00023295"/>
    </source>
</evidence>
<dbReference type="PROSITE" id="PS51764">
    <property type="entry name" value="GH26"/>
    <property type="match status" value="1"/>
</dbReference>
<proteinExistence type="inferred from homology"/>
<feature type="active site" description="Proton donor" evidence="4">
    <location>
        <position position="321"/>
    </location>
</feature>
<gene>
    <name evidence="7" type="ORF">SAMN05192576_1438</name>
</gene>
<evidence type="ECO:0000313" key="7">
    <source>
        <dbReference type="EMBL" id="SDM98689.1"/>
    </source>
</evidence>
<dbReference type="Gene3D" id="3.20.20.80">
    <property type="entry name" value="Glycosidases"/>
    <property type="match status" value="1"/>
</dbReference>
<dbReference type="GO" id="GO:0016985">
    <property type="term" value="F:mannan endo-1,4-beta-mannosidase activity"/>
    <property type="evidence" value="ECO:0007669"/>
    <property type="project" value="InterPro"/>
</dbReference>
<dbReference type="SUPFAM" id="SSF51445">
    <property type="entry name" value="(Trans)glycosidases"/>
    <property type="match status" value="1"/>
</dbReference>
<dbReference type="EMBL" id="FNIC01000001">
    <property type="protein sequence ID" value="SDM98689.1"/>
    <property type="molecule type" value="Genomic_DNA"/>
</dbReference>